<dbReference type="EMBL" id="UINC01195339">
    <property type="protein sequence ID" value="SVE11854.1"/>
    <property type="molecule type" value="Genomic_DNA"/>
</dbReference>
<reference evidence="2" key="1">
    <citation type="submission" date="2018-05" db="EMBL/GenBank/DDBJ databases">
        <authorList>
            <person name="Lanie J.A."/>
            <person name="Ng W.-L."/>
            <person name="Kazmierczak K.M."/>
            <person name="Andrzejewski T.M."/>
            <person name="Davidsen T.M."/>
            <person name="Wayne K.J."/>
            <person name="Tettelin H."/>
            <person name="Glass J.I."/>
            <person name="Rusch D."/>
            <person name="Podicherti R."/>
            <person name="Tsui H.-C.T."/>
            <person name="Winkler M.E."/>
        </authorList>
    </citation>
    <scope>NUCLEOTIDE SEQUENCE</scope>
</reference>
<dbReference type="CDD" id="cd00093">
    <property type="entry name" value="HTH_XRE"/>
    <property type="match status" value="1"/>
</dbReference>
<dbReference type="AlphaFoldDB" id="A0A383AW21"/>
<dbReference type="GO" id="GO:0003677">
    <property type="term" value="F:DNA binding"/>
    <property type="evidence" value="ECO:0007669"/>
    <property type="project" value="InterPro"/>
</dbReference>
<dbReference type="Gene3D" id="1.10.260.40">
    <property type="entry name" value="lambda repressor-like DNA-binding domains"/>
    <property type="match status" value="1"/>
</dbReference>
<gene>
    <name evidence="2" type="ORF">METZ01_LOCUS464708</name>
</gene>
<feature type="domain" description="HTH cro/C1-type" evidence="1">
    <location>
        <begin position="10"/>
        <end position="64"/>
    </location>
</feature>
<sequence length="103" mass="11611">MNKIEFGLLIRKLREAKNMSLRDLEKLVDVSFVNIAHIENGRSGASKKVMKQLAKALDYDVDELLAAADAIGEDVEKIVRKIPSAVPEFLRTAKNLTEEEWKS</sequence>
<dbReference type="InterPro" id="IPR010982">
    <property type="entry name" value="Lambda_DNA-bd_dom_sf"/>
</dbReference>
<dbReference type="SUPFAM" id="SSF47413">
    <property type="entry name" value="lambda repressor-like DNA-binding domains"/>
    <property type="match status" value="1"/>
</dbReference>
<dbReference type="Pfam" id="PF01381">
    <property type="entry name" value="HTH_3"/>
    <property type="match status" value="1"/>
</dbReference>
<dbReference type="SMART" id="SM00530">
    <property type="entry name" value="HTH_XRE"/>
    <property type="match status" value="1"/>
</dbReference>
<evidence type="ECO:0000259" key="1">
    <source>
        <dbReference type="PROSITE" id="PS50943"/>
    </source>
</evidence>
<organism evidence="2">
    <name type="scientific">marine metagenome</name>
    <dbReference type="NCBI Taxonomy" id="408172"/>
    <lineage>
        <taxon>unclassified sequences</taxon>
        <taxon>metagenomes</taxon>
        <taxon>ecological metagenomes</taxon>
    </lineage>
</organism>
<name>A0A383AW21_9ZZZZ</name>
<dbReference type="InterPro" id="IPR001387">
    <property type="entry name" value="Cro/C1-type_HTH"/>
</dbReference>
<proteinExistence type="predicted"/>
<accession>A0A383AW21</accession>
<feature type="non-terminal residue" evidence="2">
    <location>
        <position position="103"/>
    </location>
</feature>
<protein>
    <recommendedName>
        <fullName evidence="1">HTH cro/C1-type domain-containing protein</fullName>
    </recommendedName>
</protein>
<evidence type="ECO:0000313" key="2">
    <source>
        <dbReference type="EMBL" id="SVE11854.1"/>
    </source>
</evidence>
<dbReference type="PROSITE" id="PS50943">
    <property type="entry name" value="HTH_CROC1"/>
    <property type="match status" value="1"/>
</dbReference>